<dbReference type="SUPFAM" id="SSF47762">
    <property type="entry name" value="PAH2 domain"/>
    <property type="match status" value="2"/>
</dbReference>
<dbReference type="Pfam" id="PF02671">
    <property type="entry name" value="PAH"/>
    <property type="match status" value="1"/>
</dbReference>
<evidence type="ECO:0000256" key="1">
    <source>
        <dbReference type="ARBA" id="ARBA00004123"/>
    </source>
</evidence>
<dbReference type="InterPro" id="IPR039774">
    <property type="entry name" value="Sin3-like"/>
</dbReference>
<keyword evidence="7" id="KW-1185">Reference proteome</keyword>
<evidence type="ECO:0000256" key="3">
    <source>
        <dbReference type="ARBA" id="ARBA00023242"/>
    </source>
</evidence>
<accession>A0A9N8W5Q3</accession>
<keyword evidence="2" id="KW-0678">Repressor</keyword>
<dbReference type="GO" id="GO:0000118">
    <property type="term" value="C:histone deacetylase complex"/>
    <property type="evidence" value="ECO:0007669"/>
    <property type="project" value="TreeGrafter"/>
</dbReference>
<name>A0A9N8W5Q3_9GLOM</name>
<evidence type="ECO:0000313" key="6">
    <source>
        <dbReference type="EMBL" id="CAG8471759.1"/>
    </source>
</evidence>
<feature type="region of interest" description="Disordered" evidence="5">
    <location>
        <begin position="1"/>
        <end position="20"/>
    </location>
</feature>
<keyword evidence="3 4" id="KW-0539">Nucleus</keyword>
<dbReference type="PANTHER" id="PTHR12346">
    <property type="entry name" value="SIN3B-RELATED"/>
    <property type="match status" value="1"/>
</dbReference>
<gene>
    <name evidence="6" type="ORF">PBRASI_LOCUS1106</name>
</gene>
<evidence type="ECO:0000313" key="7">
    <source>
        <dbReference type="Proteomes" id="UP000789739"/>
    </source>
</evidence>
<dbReference type="GO" id="GO:0003714">
    <property type="term" value="F:transcription corepressor activity"/>
    <property type="evidence" value="ECO:0007669"/>
    <property type="project" value="InterPro"/>
</dbReference>
<evidence type="ECO:0000256" key="2">
    <source>
        <dbReference type="ARBA" id="ARBA00022491"/>
    </source>
</evidence>
<dbReference type="OrthoDB" id="10265969at2759"/>
<evidence type="ECO:0000256" key="4">
    <source>
        <dbReference type="PROSITE-ProRule" id="PRU00810"/>
    </source>
</evidence>
<dbReference type="Gene3D" id="1.20.1160.11">
    <property type="entry name" value="Paired amphipathic helix"/>
    <property type="match status" value="2"/>
</dbReference>
<dbReference type="InterPro" id="IPR003822">
    <property type="entry name" value="PAH"/>
</dbReference>
<dbReference type="EMBL" id="CAJVPI010000066">
    <property type="protein sequence ID" value="CAG8471759.1"/>
    <property type="molecule type" value="Genomic_DNA"/>
</dbReference>
<proteinExistence type="predicted"/>
<protein>
    <submittedName>
        <fullName evidence="6">900_t:CDS:1</fullName>
    </submittedName>
</protein>
<dbReference type="AlphaFoldDB" id="A0A9N8W5Q3"/>
<dbReference type="Proteomes" id="UP000789739">
    <property type="component" value="Unassembled WGS sequence"/>
</dbReference>
<organism evidence="6 7">
    <name type="scientific">Paraglomus brasilianum</name>
    <dbReference type="NCBI Taxonomy" id="144538"/>
    <lineage>
        <taxon>Eukaryota</taxon>
        <taxon>Fungi</taxon>
        <taxon>Fungi incertae sedis</taxon>
        <taxon>Mucoromycota</taxon>
        <taxon>Glomeromycotina</taxon>
        <taxon>Glomeromycetes</taxon>
        <taxon>Paraglomerales</taxon>
        <taxon>Paraglomeraceae</taxon>
        <taxon>Paraglomus</taxon>
    </lineage>
</organism>
<dbReference type="GO" id="GO:0000122">
    <property type="term" value="P:negative regulation of transcription by RNA polymerase II"/>
    <property type="evidence" value="ECO:0007669"/>
    <property type="project" value="TreeGrafter"/>
</dbReference>
<dbReference type="GO" id="GO:0000785">
    <property type="term" value="C:chromatin"/>
    <property type="evidence" value="ECO:0007669"/>
    <property type="project" value="TreeGrafter"/>
</dbReference>
<dbReference type="PROSITE" id="PS51477">
    <property type="entry name" value="PAH"/>
    <property type="match status" value="1"/>
</dbReference>
<reference evidence="6" key="1">
    <citation type="submission" date="2021-06" db="EMBL/GenBank/DDBJ databases">
        <authorList>
            <person name="Kallberg Y."/>
            <person name="Tangrot J."/>
            <person name="Rosling A."/>
        </authorList>
    </citation>
    <scope>NUCLEOTIDE SEQUENCE</scope>
    <source>
        <strain evidence="6">BR232B</strain>
    </source>
</reference>
<comment type="caution">
    <text evidence="6">The sequence shown here is derived from an EMBL/GenBank/DDBJ whole genome shotgun (WGS) entry which is preliminary data.</text>
</comment>
<dbReference type="PANTHER" id="PTHR12346:SF0">
    <property type="entry name" value="SIN3A, ISOFORM G"/>
    <property type="match status" value="1"/>
</dbReference>
<comment type="subcellular location">
    <subcellularLocation>
        <location evidence="1 4">Nucleus</location>
    </subcellularLocation>
</comment>
<dbReference type="InterPro" id="IPR036600">
    <property type="entry name" value="PAH_sf"/>
</dbReference>
<sequence>MAPRVPTTRTSQTSPPATPPTSVVVRDALDFFAQVKQECSAETVKQFVKLMRDYDKQKLDEHQVIERVTRLFSQFPNLLRGFLKFLPGKSCDAVAYVDRVKSELSGQPAEYTQFLEIFTKDFQVRPECLIEAVERLAILFIGRRHLMDGFLAFLPAGFGVVYETTSEHKCVIKIYTPTGPGNTIFQEMDDRFYKVAPGMTESPELMKP</sequence>
<evidence type="ECO:0000256" key="5">
    <source>
        <dbReference type="SAM" id="MobiDB-lite"/>
    </source>
</evidence>